<dbReference type="AlphaFoldDB" id="Q21GC0"/>
<protein>
    <submittedName>
        <fullName evidence="4">Beta-lactamase</fullName>
    </submittedName>
</protein>
<dbReference type="EMBL" id="CP000282">
    <property type="protein sequence ID" value="ABD82259.1"/>
    <property type="molecule type" value="Genomic_DNA"/>
</dbReference>
<organism evidence="4 5">
    <name type="scientific">Saccharophagus degradans (strain 2-40 / ATCC 43961 / DSM 17024)</name>
    <dbReference type="NCBI Taxonomy" id="203122"/>
    <lineage>
        <taxon>Bacteria</taxon>
        <taxon>Pseudomonadati</taxon>
        <taxon>Pseudomonadota</taxon>
        <taxon>Gammaproteobacteria</taxon>
        <taxon>Cellvibrionales</taxon>
        <taxon>Cellvibrionaceae</taxon>
        <taxon>Saccharophagus</taxon>
    </lineage>
</organism>
<feature type="transmembrane region" description="Helical" evidence="1">
    <location>
        <begin position="490"/>
        <end position="517"/>
    </location>
</feature>
<dbReference type="Gene3D" id="3.40.710.10">
    <property type="entry name" value="DD-peptidase/beta-lactamase superfamily"/>
    <property type="match status" value="1"/>
</dbReference>
<feature type="transmembrane region" description="Helical" evidence="1">
    <location>
        <begin position="564"/>
        <end position="586"/>
    </location>
</feature>
<keyword evidence="1" id="KW-1133">Transmembrane helix</keyword>
<dbReference type="InterPro" id="IPR001466">
    <property type="entry name" value="Beta-lactam-related"/>
</dbReference>
<dbReference type="InterPro" id="IPR012338">
    <property type="entry name" value="Beta-lactam/transpept-like"/>
</dbReference>
<feature type="transmembrane region" description="Helical" evidence="1">
    <location>
        <begin position="598"/>
        <end position="625"/>
    </location>
</feature>
<dbReference type="eggNOG" id="COG1680">
    <property type="taxonomic scope" value="Bacteria"/>
</dbReference>
<dbReference type="PANTHER" id="PTHR46825">
    <property type="entry name" value="D-ALANYL-D-ALANINE-CARBOXYPEPTIDASE/ENDOPEPTIDASE AMPH"/>
    <property type="match status" value="1"/>
</dbReference>
<dbReference type="KEGG" id="sde:Sde_3002"/>
<accession>Q21GC0</accession>
<dbReference type="Proteomes" id="UP000001947">
    <property type="component" value="Chromosome"/>
</dbReference>
<gene>
    <name evidence="4" type="ordered locus">Sde_3002</name>
</gene>
<evidence type="ECO:0000256" key="2">
    <source>
        <dbReference type="SAM" id="SignalP"/>
    </source>
</evidence>
<dbReference type="RefSeq" id="WP_011469475.1">
    <property type="nucleotide sequence ID" value="NC_007912.1"/>
</dbReference>
<name>Q21GC0_SACD2</name>
<evidence type="ECO:0000259" key="3">
    <source>
        <dbReference type="Pfam" id="PF00144"/>
    </source>
</evidence>
<sequence length="630" mass="70554">MQTVKRTRKLFTTVAISMLALALPLQAFAQDEQPAQSFDGLVERIHNLSETHDAPAFALAVIEGGKLSGTHVEGKADRDANIDATANTLFRIGSISKMFVGLAALKLEQEGLLDMNAEVRSLAPEIPFENQWEATDPVRFIHLLEHTTGWDDMHMRAYSYEARDNLTLEEGLNLFPESRVTRWVPGTREAYCNSGPAVAAFIIQKITGVPFEEYVQQHFFTPIGMPTTTFFKPQPYDNAAKVYHSGKHQPYWSLTVRPSGAVNSSLTEMTHFLSFLMNKGRVDNHQILPAHLFDKMEMPHSTLGARQGIEAGYGITNMLDGYQGATMNGHGGAVAGGMAFVGYFRELDAGFVLLMTGDGLAFHHSLEQIKKYLTRELTFPTDWSEAAKAYPLPDKFKALDGWYRPINSRTKRMDLMLHLLGAQKIWHEENVVHRSPLLEGWVSNEIAYDKHVLTDAWTNLPSLAMTNDPIAGETVQVVGNLYQKTSALNVFGLLALVMFTVLFSVIGLLYAVCWVPYRYVKKQFHKPSTALLIWPTLSSLSLVLFLILPIFVGVNFELLAKVNAITLGILMTSVLFPLFTLVACVRQYQLRNSPASKVLYWFVGGVIALHVFMSIYLACFDFVFLRTWLT</sequence>
<dbReference type="PANTHER" id="PTHR46825:SF9">
    <property type="entry name" value="BETA-LACTAMASE-RELATED DOMAIN-CONTAINING PROTEIN"/>
    <property type="match status" value="1"/>
</dbReference>
<keyword evidence="1" id="KW-0472">Membrane</keyword>
<evidence type="ECO:0000256" key="1">
    <source>
        <dbReference type="SAM" id="Phobius"/>
    </source>
</evidence>
<dbReference type="SUPFAM" id="SSF56601">
    <property type="entry name" value="beta-lactamase/transpeptidase-like"/>
    <property type="match status" value="1"/>
</dbReference>
<evidence type="ECO:0000313" key="5">
    <source>
        <dbReference type="Proteomes" id="UP000001947"/>
    </source>
</evidence>
<dbReference type="OrthoDB" id="119951at2"/>
<dbReference type="GeneID" id="98614636"/>
<dbReference type="HOGENOM" id="CLU_030709_0_0_6"/>
<dbReference type="Pfam" id="PF00144">
    <property type="entry name" value="Beta-lactamase"/>
    <property type="match status" value="1"/>
</dbReference>
<evidence type="ECO:0000313" key="4">
    <source>
        <dbReference type="EMBL" id="ABD82259.1"/>
    </source>
</evidence>
<keyword evidence="5" id="KW-1185">Reference proteome</keyword>
<feature type="domain" description="Beta-lactamase-related" evidence="3">
    <location>
        <begin position="45"/>
        <end position="360"/>
    </location>
</feature>
<keyword evidence="1" id="KW-0812">Transmembrane</keyword>
<keyword evidence="2" id="KW-0732">Signal</keyword>
<proteinExistence type="predicted"/>
<feature type="transmembrane region" description="Helical" evidence="1">
    <location>
        <begin position="529"/>
        <end position="552"/>
    </location>
</feature>
<dbReference type="InterPro" id="IPR050491">
    <property type="entry name" value="AmpC-like"/>
</dbReference>
<reference evidence="4 5" key="1">
    <citation type="journal article" date="2008" name="PLoS Genet.">
        <title>Complete genome sequence of the complex carbohydrate-degrading marine bacterium, Saccharophagus degradans strain 2-40 T.</title>
        <authorList>
            <person name="Weiner R.M."/>
            <person name="Taylor L.E.II."/>
            <person name="Henrissat B."/>
            <person name="Hauser L."/>
            <person name="Land M."/>
            <person name="Coutinho P.M."/>
            <person name="Rancurel C."/>
            <person name="Saunders E.H."/>
            <person name="Longmire A.G."/>
            <person name="Zhang H."/>
            <person name="Bayer E.A."/>
            <person name="Gilbert H.J."/>
            <person name="Larimer F."/>
            <person name="Zhulin I.B."/>
            <person name="Ekborg N.A."/>
            <person name="Lamed R."/>
            <person name="Richardson P.M."/>
            <person name="Borovok I."/>
            <person name="Hutcheson S."/>
        </authorList>
    </citation>
    <scope>NUCLEOTIDE SEQUENCE [LARGE SCALE GENOMIC DNA]</scope>
    <source>
        <strain evidence="5">2-40 / ATCC 43961 / DSM 17024</strain>
    </source>
</reference>
<dbReference type="STRING" id="203122.Sde_3002"/>
<feature type="signal peptide" evidence="2">
    <location>
        <begin position="1"/>
        <end position="29"/>
    </location>
</feature>
<feature type="chain" id="PRO_5004200443" evidence="2">
    <location>
        <begin position="30"/>
        <end position="630"/>
    </location>
</feature>